<dbReference type="AlphaFoldDB" id="A0A547PMA2"/>
<organism evidence="1 2">
    <name type="scientific">Palleronia caenipelagi</name>
    <dbReference type="NCBI Taxonomy" id="2489174"/>
    <lineage>
        <taxon>Bacteria</taxon>
        <taxon>Pseudomonadati</taxon>
        <taxon>Pseudomonadota</taxon>
        <taxon>Alphaproteobacteria</taxon>
        <taxon>Rhodobacterales</taxon>
        <taxon>Roseobacteraceae</taxon>
        <taxon>Palleronia</taxon>
    </lineage>
</organism>
<dbReference type="InterPro" id="IPR029063">
    <property type="entry name" value="SAM-dependent_MTases_sf"/>
</dbReference>
<evidence type="ECO:0000313" key="1">
    <source>
        <dbReference type="EMBL" id="TRD15282.1"/>
    </source>
</evidence>
<dbReference type="Proteomes" id="UP000318590">
    <property type="component" value="Unassembled WGS sequence"/>
</dbReference>
<dbReference type="GO" id="GO:0032259">
    <property type="term" value="P:methylation"/>
    <property type="evidence" value="ECO:0007669"/>
    <property type="project" value="UniProtKB-KW"/>
</dbReference>
<comment type="caution">
    <text evidence="1">The sequence shown here is derived from an EMBL/GenBank/DDBJ whole genome shotgun (WGS) entry which is preliminary data.</text>
</comment>
<reference evidence="1 2" key="1">
    <citation type="submission" date="2019-06" db="EMBL/GenBank/DDBJ databases">
        <title>Paenimaribius caenipelagi gen. nov., sp. nov., isolated from a tidal flat.</title>
        <authorList>
            <person name="Yoon J.-H."/>
        </authorList>
    </citation>
    <scope>NUCLEOTIDE SEQUENCE [LARGE SCALE GENOMIC DNA]</scope>
    <source>
        <strain evidence="1 2">JBTF-M29</strain>
    </source>
</reference>
<dbReference type="OrthoDB" id="9810247at2"/>
<protein>
    <submittedName>
        <fullName evidence="1">Methyltransferase domain-containing protein</fullName>
    </submittedName>
</protein>
<keyword evidence="2" id="KW-1185">Reference proteome</keyword>
<dbReference type="GO" id="GO:0008168">
    <property type="term" value="F:methyltransferase activity"/>
    <property type="evidence" value="ECO:0007669"/>
    <property type="project" value="UniProtKB-KW"/>
</dbReference>
<dbReference type="PANTHER" id="PTHR43861">
    <property type="entry name" value="TRANS-ACONITATE 2-METHYLTRANSFERASE-RELATED"/>
    <property type="match status" value="1"/>
</dbReference>
<dbReference type="CDD" id="cd02440">
    <property type="entry name" value="AdoMet_MTases"/>
    <property type="match status" value="1"/>
</dbReference>
<dbReference type="Gene3D" id="3.40.50.2000">
    <property type="entry name" value="Glycogen Phosphorylase B"/>
    <property type="match status" value="1"/>
</dbReference>
<proteinExistence type="predicted"/>
<evidence type="ECO:0000313" key="2">
    <source>
        <dbReference type="Proteomes" id="UP000318590"/>
    </source>
</evidence>
<keyword evidence="1" id="KW-0808">Transferase</keyword>
<dbReference type="SUPFAM" id="SSF53756">
    <property type="entry name" value="UDP-Glycosyltransferase/glycogen phosphorylase"/>
    <property type="match status" value="1"/>
</dbReference>
<name>A0A547PMA2_9RHOB</name>
<dbReference type="EMBL" id="VFSV01000049">
    <property type="protein sequence ID" value="TRD15282.1"/>
    <property type="molecule type" value="Genomic_DNA"/>
</dbReference>
<dbReference type="RefSeq" id="WP_142835982.1">
    <property type="nucleotide sequence ID" value="NZ_VFSV01000049.1"/>
</dbReference>
<dbReference type="Pfam" id="PF13489">
    <property type="entry name" value="Methyltransf_23"/>
    <property type="match status" value="1"/>
</dbReference>
<keyword evidence="1" id="KW-0489">Methyltransferase</keyword>
<accession>A0A547PMA2</accession>
<gene>
    <name evidence="1" type="ORF">FEV53_17135</name>
</gene>
<dbReference type="Gene3D" id="3.40.50.150">
    <property type="entry name" value="Vaccinia Virus protein VP39"/>
    <property type="match status" value="1"/>
</dbReference>
<dbReference type="SUPFAM" id="SSF53335">
    <property type="entry name" value="S-adenosyl-L-methionine-dependent methyltransferases"/>
    <property type="match status" value="1"/>
</dbReference>
<sequence>MSYYSSVNATLVDLSDPTARIVVELGCGEGAAAKVLKCSNPNRRFIGIEFMPGPAAKARAVFDTVIEGNVEDATTFSALDAALGEDRIDLLVIGDVLEHLHEPWSVMSAFHKRMSERGRMVLSLPNVSHWSLIFRQLQGDWTYSDSGLLDRTHLRYFTKKTGQDMLRQANWHITSAHPRVFNHKHRDRVIGALTGIAGDLGISAQRMREELSTLQWVHCASATPESRAYNIHAIGIAGALDSLTTVRLDQPLRTLRAMGRADFQLSRGSFALPHPSARSGILLTYRLHPTNEQWDQLDRLLASGWLFVHDVDDHPAYLRAQKRLDFRSIREAHAVTVSTEHLADVCRQWNENVFVVPNQIHALAPPELALATPQEPRVFFGAVNRSDQWQEGSVDQITTFARENRIETTVIADDSFAAQLGETAHHLPVQSYQAYRRELAQSDIALLPLRASAFTACKSDLKIIECLASGVVPLCSSYAAAQSKVPTEVLAVAEGPDDWVSELQRLRNPSVRAKMQAAGYRWVAENRLWAQHGHGLDDLYDRLYKQRSDLQKQRLIRLGRSL</sequence>